<accession>U4UFX2</accession>
<dbReference type="AlphaFoldDB" id="U4UFX2"/>
<dbReference type="PANTHER" id="PTHR11559">
    <property type="entry name" value="CARBOXYLESTERASE"/>
    <property type="match status" value="1"/>
</dbReference>
<keyword evidence="2" id="KW-0719">Serine esterase</keyword>
<evidence type="ECO:0000313" key="8">
    <source>
        <dbReference type="EMBL" id="ERL91268.1"/>
    </source>
</evidence>
<feature type="domain" description="Carboxylesterase type B" evidence="7">
    <location>
        <begin position="23"/>
        <end position="542"/>
    </location>
</feature>
<dbReference type="Proteomes" id="UP000030742">
    <property type="component" value="Unassembled WGS sequence"/>
</dbReference>
<organism evidence="8 9">
    <name type="scientific">Dendroctonus ponderosae</name>
    <name type="common">Mountain pine beetle</name>
    <dbReference type="NCBI Taxonomy" id="77166"/>
    <lineage>
        <taxon>Eukaryota</taxon>
        <taxon>Metazoa</taxon>
        <taxon>Ecdysozoa</taxon>
        <taxon>Arthropoda</taxon>
        <taxon>Hexapoda</taxon>
        <taxon>Insecta</taxon>
        <taxon>Pterygota</taxon>
        <taxon>Neoptera</taxon>
        <taxon>Endopterygota</taxon>
        <taxon>Coleoptera</taxon>
        <taxon>Polyphaga</taxon>
        <taxon>Cucujiformia</taxon>
        <taxon>Curculionidae</taxon>
        <taxon>Scolytinae</taxon>
        <taxon>Dendroctonus</taxon>
    </lineage>
</organism>
<dbReference type="InterPro" id="IPR019819">
    <property type="entry name" value="Carboxylesterase_B_CS"/>
</dbReference>
<comment type="similarity">
    <text evidence="1 6">Belongs to the type-B carboxylesterase/lipase family.</text>
</comment>
<dbReference type="PROSITE" id="PS00122">
    <property type="entry name" value="CARBOXYLESTERASE_B_1"/>
    <property type="match status" value="1"/>
</dbReference>
<dbReference type="Pfam" id="PF00135">
    <property type="entry name" value="COesterase"/>
    <property type="match status" value="1"/>
</dbReference>
<keyword evidence="6" id="KW-0732">Signal</keyword>
<keyword evidence="3 6" id="KW-0378">Hydrolase</keyword>
<protein>
    <recommendedName>
        <fullName evidence="6">Carboxylic ester hydrolase</fullName>
        <ecNumber evidence="6">3.1.1.-</ecNumber>
    </recommendedName>
</protein>
<dbReference type="SUPFAM" id="SSF53474">
    <property type="entry name" value="alpha/beta-Hydrolases"/>
    <property type="match status" value="1"/>
</dbReference>
<dbReference type="InterPro" id="IPR002018">
    <property type="entry name" value="CarbesteraseB"/>
</dbReference>
<feature type="signal peptide" evidence="6">
    <location>
        <begin position="1"/>
        <end position="20"/>
    </location>
</feature>
<evidence type="ECO:0000256" key="4">
    <source>
        <dbReference type="ARBA" id="ARBA00023157"/>
    </source>
</evidence>
<dbReference type="Gene3D" id="3.40.50.1820">
    <property type="entry name" value="alpha/beta hydrolase"/>
    <property type="match status" value="1"/>
</dbReference>
<proteinExistence type="inferred from homology"/>
<dbReference type="EC" id="3.1.1.-" evidence="6"/>
<dbReference type="InterPro" id="IPR050309">
    <property type="entry name" value="Type-B_Carboxylest/Lipase"/>
</dbReference>
<name>U4UFX2_DENPD</name>
<sequence>MGSRHLLQFLILHLLHSTLGFDELVTVNEGVLRGRLLTTPKNGTFRAFQGVPYAEPPIGSLRFQAPINREPWEGVLNATQDSNVCYAIGSNTSSQSEDCLYLNVYTPILTNDEGSPVPVLVWIHGGGYTHGNALYSNFGPDFLIEKDIVIVTVSYRLGPFGFLSTGDLTVPGNAGHKDQAAAIKWTFENIASFGGDPAKITLAGQSAGASSVGYQLLYKGNEGLIRGAILESGSPLSIWSFQNSSQARQYAFDLGSLLTDSTEFANDSQRLLQFLQDVDAESLHAASNNLTARTYSTPLPVKEPVHDAAFLTENQYSMLETGNFIRVPTLIGTNSEEEIHRAADLNKLNKTLYQYESNIENFIPSDFIVNDSLNRSDIAKLIRNLYLDGVPEDEQMGHMVRFLSHTTFTNPMIKHANLASNYTDVYFYVFSYDGIMGNVNVTIKGADSVDHAEDPRYLFKKVDSSYSNADLSKFPTSDILTHDRLIELWTNFVKYLNPTPELSELLQNVTWPMFTENEAKYLNIGAQLQIRNNPKNPYYSSWVEFYETWATKPFTTF</sequence>
<evidence type="ECO:0000256" key="2">
    <source>
        <dbReference type="ARBA" id="ARBA00022487"/>
    </source>
</evidence>
<evidence type="ECO:0000259" key="7">
    <source>
        <dbReference type="Pfam" id="PF00135"/>
    </source>
</evidence>
<dbReference type="OrthoDB" id="19653at2759"/>
<dbReference type="InterPro" id="IPR019826">
    <property type="entry name" value="Carboxylesterase_B_AS"/>
</dbReference>
<evidence type="ECO:0000313" key="9">
    <source>
        <dbReference type="Proteomes" id="UP000030742"/>
    </source>
</evidence>
<dbReference type="ESTHER" id="denpd-j3jun6">
    <property type="family name" value="Carb_B_Arthropoda"/>
</dbReference>
<dbReference type="GO" id="GO:0052689">
    <property type="term" value="F:carboxylic ester hydrolase activity"/>
    <property type="evidence" value="ECO:0007669"/>
    <property type="project" value="UniProtKB-KW"/>
</dbReference>
<dbReference type="EMBL" id="KB632278">
    <property type="protein sequence ID" value="ERL91268.1"/>
    <property type="molecule type" value="Genomic_DNA"/>
</dbReference>
<dbReference type="STRING" id="77166.U4UFX2"/>
<dbReference type="PROSITE" id="PS00941">
    <property type="entry name" value="CARBOXYLESTERASE_B_2"/>
    <property type="match status" value="1"/>
</dbReference>
<dbReference type="InterPro" id="IPR029058">
    <property type="entry name" value="AB_hydrolase_fold"/>
</dbReference>
<evidence type="ECO:0000256" key="5">
    <source>
        <dbReference type="ARBA" id="ARBA00023180"/>
    </source>
</evidence>
<keyword evidence="5" id="KW-0325">Glycoprotein</keyword>
<evidence type="ECO:0000256" key="3">
    <source>
        <dbReference type="ARBA" id="ARBA00022801"/>
    </source>
</evidence>
<reference evidence="8 9" key="1">
    <citation type="journal article" date="2013" name="Genome Biol.">
        <title>Draft genome of the mountain pine beetle, Dendroctonus ponderosae Hopkins, a major forest pest.</title>
        <authorList>
            <person name="Keeling C.I."/>
            <person name="Yuen M.M."/>
            <person name="Liao N.Y."/>
            <person name="Docking T.R."/>
            <person name="Chan S.K."/>
            <person name="Taylor G.A."/>
            <person name="Palmquist D.L."/>
            <person name="Jackman S.D."/>
            <person name="Nguyen A."/>
            <person name="Li M."/>
            <person name="Henderson H."/>
            <person name="Janes J.K."/>
            <person name="Zhao Y."/>
            <person name="Pandoh P."/>
            <person name="Moore R."/>
            <person name="Sperling F.A."/>
            <person name="Huber D.P."/>
            <person name="Birol I."/>
            <person name="Jones S.J."/>
            <person name="Bohlmann J."/>
        </authorList>
    </citation>
    <scope>NUCLEOTIDE SEQUENCE</scope>
</reference>
<feature type="chain" id="PRO_5005147699" description="Carboxylic ester hydrolase" evidence="6">
    <location>
        <begin position="21"/>
        <end position="557"/>
    </location>
</feature>
<gene>
    <name evidence="8" type="ORF">D910_08602</name>
</gene>
<evidence type="ECO:0000256" key="1">
    <source>
        <dbReference type="ARBA" id="ARBA00005964"/>
    </source>
</evidence>
<keyword evidence="4" id="KW-1015">Disulfide bond</keyword>
<evidence type="ECO:0000256" key="6">
    <source>
        <dbReference type="RuleBase" id="RU361235"/>
    </source>
</evidence>